<protein>
    <submittedName>
        <fullName evidence="2">Fructosamine-3-kinase</fullName>
    </submittedName>
</protein>
<evidence type="ECO:0000256" key="1">
    <source>
        <dbReference type="PIRNR" id="PIRNR006221"/>
    </source>
</evidence>
<dbReference type="Gene3D" id="1.20.1270.240">
    <property type="match status" value="1"/>
</dbReference>
<gene>
    <name evidence="2" type="ORF">SAMN05661109_01113</name>
</gene>
<keyword evidence="1" id="KW-0808">Transferase</keyword>
<dbReference type="PANTHER" id="PTHR12149:SF8">
    <property type="entry name" value="PROTEIN-RIBULOSAMINE 3-KINASE"/>
    <property type="match status" value="1"/>
</dbReference>
<evidence type="ECO:0000313" key="3">
    <source>
        <dbReference type="Proteomes" id="UP000198929"/>
    </source>
</evidence>
<evidence type="ECO:0000313" key="2">
    <source>
        <dbReference type="EMBL" id="SER84192.1"/>
    </source>
</evidence>
<sequence>MRKETFTKSGSAPGAAAAEAAGLRWLREGSNRVIEVLDVDEANNSLTIPRIRRSRPTAESARTAGSELARIHAQGADAFGAPPAGWGGPTFIGRIQQECTPTDRWARFYTRQRVLPFAEAAHAGGTLADEGLDTVRRACEAIERTDEDSTVARIHGDLWNGNVMFSADGPWFIDPAAHGGHALTDIAMLALFGAPFFDDIVAGYQSVAPLDSHWREQLPMHQLHPLAVHTQTHGRAYALDLIQAAEATLDLLGA</sequence>
<dbReference type="SUPFAM" id="SSF56112">
    <property type="entry name" value="Protein kinase-like (PK-like)"/>
    <property type="match status" value="1"/>
</dbReference>
<dbReference type="AlphaFoldDB" id="A0A1H9SGT6"/>
<accession>A0A1H9SGT6</accession>
<keyword evidence="3" id="KW-1185">Reference proteome</keyword>
<comment type="similarity">
    <text evidence="1">Belongs to the fructosamine kinase family.</text>
</comment>
<organism evidence="2 3">
    <name type="scientific">Corynebacterium cystitidis DSM 20524</name>
    <dbReference type="NCBI Taxonomy" id="1121357"/>
    <lineage>
        <taxon>Bacteria</taxon>
        <taxon>Bacillati</taxon>
        <taxon>Actinomycetota</taxon>
        <taxon>Actinomycetes</taxon>
        <taxon>Mycobacteriales</taxon>
        <taxon>Corynebacteriaceae</taxon>
        <taxon>Corynebacterium</taxon>
    </lineage>
</organism>
<name>A0A1H9SGT6_9CORY</name>
<dbReference type="InterPro" id="IPR011009">
    <property type="entry name" value="Kinase-like_dom_sf"/>
</dbReference>
<dbReference type="PANTHER" id="PTHR12149">
    <property type="entry name" value="FRUCTOSAMINE 3 KINASE-RELATED PROTEIN"/>
    <property type="match status" value="1"/>
</dbReference>
<dbReference type="Gene3D" id="3.30.200.20">
    <property type="entry name" value="Phosphorylase Kinase, domain 1"/>
    <property type="match status" value="1"/>
</dbReference>
<dbReference type="GO" id="GO:0016301">
    <property type="term" value="F:kinase activity"/>
    <property type="evidence" value="ECO:0007669"/>
    <property type="project" value="UniProtKB-UniRule"/>
</dbReference>
<dbReference type="Gene3D" id="1.10.510.10">
    <property type="entry name" value="Transferase(Phosphotransferase) domain 1"/>
    <property type="match status" value="1"/>
</dbReference>
<dbReference type="InterPro" id="IPR016477">
    <property type="entry name" value="Fructo-/Ketosamine-3-kinase"/>
</dbReference>
<dbReference type="STRING" id="1121357.SAMN05661109_01113"/>
<dbReference type="Pfam" id="PF03881">
    <property type="entry name" value="Fructosamin_kin"/>
    <property type="match status" value="1"/>
</dbReference>
<dbReference type="Proteomes" id="UP000198929">
    <property type="component" value="Unassembled WGS sequence"/>
</dbReference>
<keyword evidence="1 2" id="KW-0418">Kinase</keyword>
<dbReference type="EMBL" id="FOGQ01000004">
    <property type="protein sequence ID" value="SER84192.1"/>
    <property type="molecule type" value="Genomic_DNA"/>
</dbReference>
<reference evidence="3" key="1">
    <citation type="submission" date="2016-10" db="EMBL/GenBank/DDBJ databases">
        <authorList>
            <person name="Varghese N."/>
            <person name="Submissions S."/>
        </authorList>
    </citation>
    <scope>NUCLEOTIDE SEQUENCE [LARGE SCALE GENOMIC DNA]</scope>
    <source>
        <strain evidence="3">DSM 20524</strain>
    </source>
</reference>
<dbReference type="PIRSF" id="PIRSF006221">
    <property type="entry name" value="Ketosamine-3-kinase"/>
    <property type="match status" value="1"/>
</dbReference>
<dbReference type="RefSeq" id="WP_092257421.1">
    <property type="nucleotide sequence ID" value="NZ_CP047199.1"/>
</dbReference>
<proteinExistence type="inferred from homology"/>